<feature type="signal peptide" evidence="3">
    <location>
        <begin position="1"/>
        <end position="27"/>
    </location>
</feature>
<dbReference type="EMBL" id="AGZD01000011">
    <property type="protein sequence ID" value="EKB53851.1"/>
    <property type="molecule type" value="Genomic_DNA"/>
</dbReference>
<evidence type="ECO:0000313" key="6">
    <source>
        <dbReference type="Proteomes" id="UP000004465"/>
    </source>
</evidence>
<organism evidence="5 6">
    <name type="scientific">Facklamia hominis CCUG 36813</name>
    <dbReference type="NCBI Taxonomy" id="883111"/>
    <lineage>
        <taxon>Bacteria</taxon>
        <taxon>Bacillati</taxon>
        <taxon>Bacillota</taxon>
        <taxon>Bacilli</taxon>
        <taxon>Lactobacillales</taxon>
        <taxon>Aerococcaceae</taxon>
        <taxon>Facklamia</taxon>
    </lineage>
</organism>
<dbReference type="InterPro" id="IPR029050">
    <property type="entry name" value="Immunoprotect_excell_Ig-like"/>
</dbReference>
<sequence length="520" mass="58868">MFKRYIVTSSLTMLALTSVFCNNVVIAEENNSTTEELEPMHRTAMHPIKAQELIDAGYVETYRGILHSAGVSDEMLNKVSLETLKKAAFNYLITVGNETVNPEEAGQCLLYLVPDLLDTSIPENNTSSENPIKQENTHQNSKLSMPMSNEEAIAYTNNGFYNTYMNSLKTYGITDDMLAKLPKDAVFNAAINYLTTRDLLGDIKMPFRHFTNLYPEVLSKTSDQKTSLSEEDRKKNSQKSLKKQQQISTHIQNNLKNQQEDLENLPKDFTFNTDSGEYKIKYLATLAPGEAGNQSQDKYMLVIKYQFNNSSDQSTTTYTNEFEDHVQVSQNINGSPTILDTAVYQLENQEYAHEIEEIAPGQSIMATAYYQLENLDSPAIASILIDNEVSDYDLDLNSLIKFPLQSAIYQDESEHGYIFDFNTIYLLYPQSEQITNWENNVNVEINNLDSFELSPEATLQANKLETPATAVCLKNITYILGENNKIKVTDDAGNVLLTIQSDDEWQSFYDDKGNIFNIVK</sequence>
<feature type="chain" id="PRO_5003847596" description="DUF5067 domain-containing protein" evidence="3">
    <location>
        <begin position="28"/>
        <end position="520"/>
    </location>
</feature>
<evidence type="ECO:0000259" key="4">
    <source>
        <dbReference type="Pfam" id="PF16729"/>
    </source>
</evidence>
<feature type="region of interest" description="Disordered" evidence="2">
    <location>
        <begin position="221"/>
        <end position="244"/>
    </location>
</feature>
<protein>
    <recommendedName>
        <fullName evidence="4">DUF5067 domain-containing protein</fullName>
    </recommendedName>
</protein>
<comment type="caution">
    <text evidence="5">The sequence shown here is derived from an EMBL/GenBank/DDBJ whole genome shotgun (WGS) entry which is preliminary data.</text>
</comment>
<evidence type="ECO:0000313" key="5">
    <source>
        <dbReference type="EMBL" id="EKB53851.1"/>
    </source>
</evidence>
<evidence type="ECO:0000256" key="3">
    <source>
        <dbReference type="SAM" id="SignalP"/>
    </source>
</evidence>
<name>K1LGX9_9LACT</name>
<dbReference type="InterPro" id="IPR031989">
    <property type="entry name" value="DUF5067"/>
</dbReference>
<dbReference type="Gene3D" id="2.60.40.1240">
    <property type="match status" value="1"/>
</dbReference>
<dbReference type="STRING" id="883111.HMPREF9706_01475"/>
<feature type="region of interest" description="Disordered" evidence="2">
    <location>
        <begin position="122"/>
        <end position="143"/>
    </location>
</feature>
<dbReference type="Proteomes" id="UP000004465">
    <property type="component" value="Unassembled WGS sequence"/>
</dbReference>
<keyword evidence="6" id="KW-1185">Reference proteome</keyword>
<evidence type="ECO:0000256" key="2">
    <source>
        <dbReference type="SAM" id="MobiDB-lite"/>
    </source>
</evidence>
<dbReference type="Pfam" id="PF16729">
    <property type="entry name" value="DUF5067"/>
    <property type="match status" value="1"/>
</dbReference>
<dbReference type="OrthoDB" id="2140894at2"/>
<dbReference type="HOGENOM" id="CLU_523507_0_0_9"/>
<evidence type="ECO:0000256" key="1">
    <source>
        <dbReference type="ARBA" id="ARBA00022729"/>
    </source>
</evidence>
<gene>
    <name evidence="5" type="ORF">HMPREF9706_01475</name>
</gene>
<feature type="domain" description="DUF5067" evidence="4">
    <location>
        <begin position="267"/>
        <end position="378"/>
    </location>
</feature>
<proteinExistence type="predicted"/>
<dbReference type="PATRIC" id="fig|883111.3.peg.1494"/>
<reference evidence="5 6" key="1">
    <citation type="submission" date="2012-07" db="EMBL/GenBank/DDBJ databases">
        <title>The Genome Sequence of Facklamia hominis CCUG 36813.</title>
        <authorList>
            <consortium name="The Broad Institute Genome Sequencing Platform"/>
            <person name="Earl A."/>
            <person name="Ward D."/>
            <person name="Feldgarden M."/>
            <person name="Gevers D."/>
            <person name="Huys G."/>
            <person name="Walker B."/>
            <person name="Young S.K."/>
            <person name="Zeng Q."/>
            <person name="Gargeya S."/>
            <person name="Fitzgerald M."/>
            <person name="Haas B."/>
            <person name="Abouelleil A."/>
            <person name="Alvarado L."/>
            <person name="Arachchi H.M."/>
            <person name="Berlin A.M."/>
            <person name="Chapman S.B."/>
            <person name="Goldberg J."/>
            <person name="Griggs A."/>
            <person name="Gujja S."/>
            <person name="Hansen M."/>
            <person name="Howarth C."/>
            <person name="Imamovic A."/>
            <person name="Larimer J."/>
            <person name="McCowen C."/>
            <person name="Montmayeur A."/>
            <person name="Murphy C."/>
            <person name="Neiman D."/>
            <person name="Pearson M."/>
            <person name="Priest M."/>
            <person name="Roberts A."/>
            <person name="Saif S."/>
            <person name="Shea T."/>
            <person name="Sisk P."/>
            <person name="Sykes S."/>
            <person name="Wortman J."/>
            <person name="Nusbaum C."/>
            <person name="Birren B."/>
        </authorList>
    </citation>
    <scope>NUCLEOTIDE SEQUENCE [LARGE SCALE GENOMIC DNA]</scope>
    <source>
        <strain evidence="5 6">CCUG 36813</strain>
    </source>
</reference>
<keyword evidence="1 3" id="KW-0732">Signal</keyword>
<dbReference type="AlphaFoldDB" id="K1LGX9"/>
<accession>K1LGX9</accession>